<feature type="domain" description="HTH tetR-type" evidence="5">
    <location>
        <begin position="20"/>
        <end position="80"/>
    </location>
</feature>
<evidence type="ECO:0000313" key="6">
    <source>
        <dbReference type="EMBL" id="MQY22083.1"/>
    </source>
</evidence>
<dbReference type="GO" id="GO:0003700">
    <property type="term" value="F:DNA-binding transcription factor activity"/>
    <property type="evidence" value="ECO:0007669"/>
    <property type="project" value="TreeGrafter"/>
</dbReference>
<dbReference type="AlphaFoldDB" id="A0A7K0D8H4"/>
<dbReference type="Gene3D" id="1.10.357.10">
    <property type="entry name" value="Tetracycline Repressor, domain 2"/>
    <property type="match status" value="1"/>
</dbReference>
<dbReference type="SUPFAM" id="SSF48498">
    <property type="entry name" value="Tetracyclin repressor-like, C-terminal domain"/>
    <property type="match status" value="1"/>
</dbReference>
<reference evidence="6 7" key="1">
    <citation type="submission" date="2019-10" db="EMBL/GenBank/DDBJ databases">
        <title>Nocardia macrotermitis sp. nov. and Nocardia aurantia sp. nov., isolated from the gut of fungus growing-termite Macrotermes natalensis.</title>
        <authorList>
            <person name="Benndorf R."/>
            <person name="Schwitalla J."/>
            <person name="Martin K."/>
            <person name="De Beer W."/>
            <person name="Kaster A.-K."/>
            <person name="Vollmers J."/>
            <person name="Poulsen M."/>
            <person name="Beemelmanns C."/>
        </authorList>
    </citation>
    <scope>NUCLEOTIDE SEQUENCE [LARGE SCALE GENOMIC DNA]</scope>
    <source>
        <strain evidence="6 7">RB20</strain>
    </source>
</reference>
<dbReference type="SUPFAM" id="SSF46689">
    <property type="entry name" value="Homeodomain-like"/>
    <property type="match status" value="1"/>
</dbReference>
<dbReference type="PANTHER" id="PTHR30055">
    <property type="entry name" value="HTH-TYPE TRANSCRIPTIONAL REGULATOR RUTR"/>
    <property type="match status" value="1"/>
</dbReference>
<protein>
    <submittedName>
        <fullName evidence="6">HTH-type transcriptional regulator BetI</fullName>
    </submittedName>
</protein>
<dbReference type="Pfam" id="PF00440">
    <property type="entry name" value="TetR_N"/>
    <property type="match status" value="1"/>
</dbReference>
<organism evidence="6 7">
    <name type="scientific">Nocardia macrotermitis</name>
    <dbReference type="NCBI Taxonomy" id="2585198"/>
    <lineage>
        <taxon>Bacteria</taxon>
        <taxon>Bacillati</taxon>
        <taxon>Actinomycetota</taxon>
        <taxon>Actinomycetes</taxon>
        <taxon>Mycobacteriales</taxon>
        <taxon>Nocardiaceae</taxon>
        <taxon>Nocardia</taxon>
    </lineage>
</organism>
<dbReference type="PROSITE" id="PS50977">
    <property type="entry name" value="HTH_TETR_2"/>
    <property type="match status" value="1"/>
</dbReference>
<proteinExistence type="predicted"/>
<dbReference type="Proteomes" id="UP000438448">
    <property type="component" value="Unassembled WGS sequence"/>
</dbReference>
<dbReference type="InterPro" id="IPR009057">
    <property type="entry name" value="Homeodomain-like_sf"/>
</dbReference>
<sequence length="203" mass="22024">MGGYIGAVTTTRPVIAANRRGKREQIIDAAKQVLARDGLAACTARSVAEASPLTKSAVHYYFDDIHELIDLAMREHVAAMAMALRGAAGAETDPAEKVWAVVDAYLRMFAEQPNAAFLWFEYWIDTGRRNSSEAVGATLGDMHVLLHEVLAELPVADAAATAHTVLSWLLGTVVQQQVQPKTPASLREEVTVILRSTTSPRTK</sequence>
<keyword evidence="1" id="KW-0805">Transcription regulation</keyword>
<dbReference type="InterPro" id="IPR050109">
    <property type="entry name" value="HTH-type_TetR-like_transc_reg"/>
</dbReference>
<keyword evidence="3" id="KW-0804">Transcription</keyword>
<gene>
    <name evidence="6" type="primary">betI_13</name>
    <name evidence="6" type="ORF">NRB20_51960</name>
</gene>
<evidence type="ECO:0000256" key="2">
    <source>
        <dbReference type="ARBA" id="ARBA00023125"/>
    </source>
</evidence>
<accession>A0A7K0D8H4</accession>
<evidence type="ECO:0000256" key="4">
    <source>
        <dbReference type="PROSITE-ProRule" id="PRU00335"/>
    </source>
</evidence>
<name>A0A7K0D8H4_9NOCA</name>
<dbReference type="InterPro" id="IPR036271">
    <property type="entry name" value="Tet_transcr_reg_TetR-rel_C_sf"/>
</dbReference>
<evidence type="ECO:0000259" key="5">
    <source>
        <dbReference type="PROSITE" id="PS50977"/>
    </source>
</evidence>
<comment type="caution">
    <text evidence="6">The sequence shown here is derived from an EMBL/GenBank/DDBJ whole genome shotgun (WGS) entry which is preliminary data.</text>
</comment>
<dbReference type="GO" id="GO:0000976">
    <property type="term" value="F:transcription cis-regulatory region binding"/>
    <property type="evidence" value="ECO:0007669"/>
    <property type="project" value="TreeGrafter"/>
</dbReference>
<evidence type="ECO:0000256" key="3">
    <source>
        <dbReference type="ARBA" id="ARBA00023163"/>
    </source>
</evidence>
<keyword evidence="2 4" id="KW-0238">DNA-binding</keyword>
<dbReference type="PANTHER" id="PTHR30055:SF234">
    <property type="entry name" value="HTH-TYPE TRANSCRIPTIONAL REGULATOR BETI"/>
    <property type="match status" value="1"/>
</dbReference>
<feature type="DNA-binding region" description="H-T-H motif" evidence="4">
    <location>
        <begin position="43"/>
        <end position="62"/>
    </location>
</feature>
<dbReference type="EMBL" id="WEGK01000012">
    <property type="protein sequence ID" value="MQY22083.1"/>
    <property type="molecule type" value="Genomic_DNA"/>
</dbReference>
<dbReference type="InterPro" id="IPR001647">
    <property type="entry name" value="HTH_TetR"/>
</dbReference>
<dbReference type="OrthoDB" id="8961953at2"/>
<keyword evidence="7" id="KW-1185">Reference proteome</keyword>
<evidence type="ECO:0000313" key="7">
    <source>
        <dbReference type="Proteomes" id="UP000438448"/>
    </source>
</evidence>
<evidence type="ECO:0000256" key="1">
    <source>
        <dbReference type="ARBA" id="ARBA00023015"/>
    </source>
</evidence>